<dbReference type="InterPro" id="IPR001684">
    <property type="entry name" value="Ribosomal_bL27"/>
</dbReference>
<dbReference type="PANTHER" id="PTHR15893:SF0">
    <property type="entry name" value="LARGE RIBOSOMAL SUBUNIT PROTEIN BL27M"/>
    <property type="match status" value="1"/>
</dbReference>
<evidence type="ECO:0000313" key="7">
    <source>
        <dbReference type="Proteomes" id="UP000321580"/>
    </source>
</evidence>
<dbReference type="NCBIfam" id="TIGR00062">
    <property type="entry name" value="L27"/>
    <property type="match status" value="1"/>
</dbReference>
<dbReference type="Proteomes" id="UP000321580">
    <property type="component" value="Unassembled WGS sequence"/>
</dbReference>
<dbReference type="HAMAP" id="MF_00539">
    <property type="entry name" value="Ribosomal_bL27"/>
    <property type="match status" value="1"/>
</dbReference>
<dbReference type="Gene3D" id="2.40.50.100">
    <property type="match status" value="1"/>
</dbReference>
<keyword evidence="7" id="KW-1185">Reference proteome</keyword>
<dbReference type="EMBL" id="VOOR01000020">
    <property type="protein sequence ID" value="TXB63063.1"/>
    <property type="molecule type" value="Genomic_DNA"/>
</dbReference>
<dbReference type="PRINTS" id="PR00063">
    <property type="entry name" value="RIBOSOMALL27"/>
</dbReference>
<dbReference type="PANTHER" id="PTHR15893">
    <property type="entry name" value="RIBOSOMAL PROTEIN L27"/>
    <property type="match status" value="1"/>
</dbReference>
<dbReference type="InterPro" id="IPR018261">
    <property type="entry name" value="Ribosomal_bL27_CS"/>
</dbReference>
<keyword evidence="2 5" id="KW-0689">Ribosomal protein</keyword>
<dbReference type="GO" id="GO:0022625">
    <property type="term" value="C:cytosolic large ribosomal subunit"/>
    <property type="evidence" value="ECO:0007669"/>
    <property type="project" value="TreeGrafter"/>
</dbReference>
<comment type="caution">
    <text evidence="6">The sequence shown here is derived from an EMBL/GenBank/DDBJ whole genome shotgun (WGS) entry which is preliminary data.</text>
</comment>
<comment type="similarity">
    <text evidence="1 5">Belongs to the bacterial ribosomal protein bL27 family.</text>
</comment>
<dbReference type="Gene3D" id="1.10.150.20">
    <property type="entry name" value="5' to 3' exonuclease, C-terminal subdomain"/>
    <property type="match status" value="1"/>
</dbReference>
<name>A0A5C6RLD6_9BACT</name>
<dbReference type="OrthoDB" id="9803474at2"/>
<dbReference type="InterPro" id="IPR043502">
    <property type="entry name" value="DNA/RNA_pol_sf"/>
</dbReference>
<protein>
    <recommendedName>
        <fullName evidence="4 5">Large ribosomal subunit protein bL27</fullName>
    </recommendedName>
</protein>
<evidence type="ECO:0000256" key="1">
    <source>
        <dbReference type="ARBA" id="ARBA00010797"/>
    </source>
</evidence>
<evidence type="ECO:0000256" key="5">
    <source>
        <dbReference type="HAMAP-Rule" id="MF_00539"/>
    </source>
</evidence>
<dbReference type="SUPFAM" id="SSF110324">
    <property type="entry name" value="Ribosomal L27 protein-like"/>
    <property type="match status" value="1"/>
</dbReference>
<dbReference type="AlphaFoldDB" id="A0A5C6RLD6"/>
<dbReference type="GO" id="GO:0006412">
    <property type="term" value="P:translation"/>
    <property type="evidence" value="ECO:0007669"/>
    <property type="project" value="UniProtKB-UniRule"/>
</dbReference>
<reference evidence="6 7" key="1">
    <citation type="submission" date="2019-08" db="EMBL/GenBank/DDBJ databases">
        <title>Genome of Phaeodactylibacter luteus.</title>
        <authorList>
            <person name="Bowman J.P."/>
        </authorList>
    </citation>
    <scope>NUCLEOTIDE SEQUENCE [LARGE SCALE GENOMIC DNA]</scope>
    <source>
        <strain evidence="6 7">KCTC 42180</strain>
    </source>
</reference>
<dbReference type="SUPFAM" id="SSF56672">
    <property type="entry name" value="DNA/RNA polymerases"/>
    <property type="match status" value="1"/>
</dbReference>
<sequence length="219" mass="23203">MAHKKGVGSTDNGRDSKSKRLGVKLFGGQEAIAGNILVRQRGTKYHPGENVYMGKDYTLHAKVDGTVSFRRRNKNRMYVNIIPAGAANGAAVATAPAKPAAKKAAPAAPEAATAPAAKATGKVTLPSGKKVAQDDLKLVEGIGPKIEGLLHDAGIKTWADLANADLGKVQAILDEAGPRYRMHDPATWAKQAKLAHEGQWEELEALQDRLDGGREVDGE</sequence>
<dbReference type="PROSITE" id="PS00831">
    <property type="entry name" value="RIBOSOMAL_L27"/>
    <property type="match status" value="1"/>
</dbReference>
<keyword evidence="3 5" id="KW-0687">Ribonucleoprotein</keyword>
<evidence type="ECO:0000256" key="3">
    <source>
        <dbReference type="ARBA" id="ARBA00023274"/>
    </source>
</evidence>
<dbReference type="FunFam" id="2.40.50.100:FF:000020">
    <property type="entry name" value="50S ribosomal protein L27"/>
    <property type="match status" value="1"/>
</dbReference>
<accession>A0A5C6RLD6</accession>
<organism evidence="6 7">
    <name type="scientific">Phaeodactylibacter luteus</name>
    <dbReference type="NCBI Taxonomy" id="1564516"/>
    <lineage>
        <taxon>Bacteria</taxon>
        <taxon>Pseudomonadati</taxon>
        <taxon>Bacteroidota</taxon>
        <taxon>Saprospiria</taxon>
        <taxon>Saprospirales</taxon>
        <taxon>Haliscomenobacteraceae</taxon>
        <taxon>Phaeodactylibacter</taxon>
    </lineage>
</organism>
<evidence type="ECO:0000256" key="4">
    <source>
        <dbReference type="ARBA" id="ARBA00035175"/>
    </source>
</evidence>
<dbReference type="GO" id="GO:0003735">
    <property type="term" value="F:structural constituent of ribosome"/>
    <property type="evidence" value="ECO:0007669"/>
    <property type="project" value="InterPro"/>
</dbReference>
<evidence type="ECO:0000256" key="2">
    <source>
        <dbReference type="ARBA" id="ARBA00022980"/>
    </source>
</evidence>
<dbReference type="RefSeq" id="WP_147167618.1">
    <property type="nucleotide sequence ID" value="NZ_VOOR01000020.1"/>
</dbReference>
<gene>
    <name evidence="5" type="primary">rpmA</name>
    <name evidence="6" type="ORF">FRY97_11225</name>
</gene>
<evidence type="ECO:0000313" key="6">
    <source>
        <dbReference type="EMBL" id="TXB63063.1"/>
    </source>
</evidence>
<proteinExistence type="inferred from homology"/>
<dbReference type="Pfam" id="PF01016">
    <property type="entry name" value="Ribosomal_L27"/>
    <property type="match status" value="1"/>
</dbReference>